<name>A0A846TW64_9MICC</name>
<proteinExistence type="predicted"/>
<evidence type="ECO:0000259" key="1">
    <source>
        <dbReference type="Pfam" id="PF12713"/>
    </source>
</evidence>
<feature type="domain" description="DUF3806" evidence="1">
    <location>
        <begin position="2"/>
        <end position="55"/>
    </location>
</feature>
<dbReference type="Gene3D" id="1.20.120.1090">
    <property type="match status" value="1"/>
</dbReference>
<gene>
    <name evidence="2" type="ORF">GTW58_08660</name>
</gene>
<protein>
    <submittedName>
        <fullName evidence="2">DUF3806 domain-containing protein</fullName>
    </submittedName>
</protein>
<dbReference type="Proteomes" id="UP000521379">
    <property type="component" value="Unassembled WGS sequence"/>
</dbReference>
<evidence type="ECO:0000313" key="3">
    <source>
        <dbReference type="Proteomes" id="UP000521379"/>
    </source>
</evidence>
<dbReference type="AlphaFoldDB" id="A0A846TW64"/>
<evidence type="ECO:0000313" key="2">
    <source>
        <dbReference type="EMBL" id="NKE10002.1"/>
    </source>
</evidence>
<dbReference type="InterPro" id="IPR024266">
    <property type="entry name" value="DUF3806"/>
</dbReference>
<dbReference type="Pfam" id="PF12713">
    <property type="entry name" value="DUF3806"/>
    <property type="match status" value="1"/>
</dbReference>
<keyword evidence="3" id="KW-1185">Reference proteome</keyword>
<sequence>MFGDALGMAVGLPWGEITDEYGTDPCLVADARTDSVVFPLTMLSKRAERGERLDPVSIRNLFDDVGTDALRLSRQS</sequence>
<accession>A0A846TW64</accession>
<reference evidence="2 3" key="1">
    <citation type="submission" date="2020-02" db="EMBL/GenBank/DDBJ databases">
        <authorList>
            <person name="Sun Q."/>
        </authorList>
    </citation>
    <scope>NUCLEOTIDE SEQUENCE [LARGE SCALE GENOMIC DNA]</scope>
    <source>
        <strain evidence="2 3">YIM 13062</strain>
    </source>
</reference>
<comment type="caution">
    <text evidence="2">The sequence shown here is derived from an EMBL/GenBank/DDBJ whole genome shotgun (WGS) entry which is preliminary data.</text>
</comment>
<dbReference type="EMBL" id="JAAVUN010000015">
    <property type="protein sequence ID" value="NKE10002.1"/>
    <property type="molecule type" value="Genomic_DNA"/>
</dbReference>
<organism evidence="2 3">
    <name type="scientific">Kocuria subflava</name>
    <dbReference type="NCBI Taxonomy" id="1736139"/>
    <lineage>
        <taxon>Bacteria</taxon>
        <taxon>Bacillati</taxon>
        <taxon>Actinomycetota</taxon>
        <taxon>Actinomycetes</taxon>
        <taxon>Micrococcales</taxon>
        <taxon>Micrococcaceae</taxon>
        <taxon>Kocuria</taxon>
    </lineage>
</organism>